<dbReference type="OrthoDB" id="9815357at2"/>
<dbReference type="InterPro" id="IPR051692">
    <property type="entry name" value="OMP-like"/>
</dbReference>
<proteinExistence type="inferred from homology"/>
<dbReference type="Gene3D" id="2.40.160.20">
    <property type="match status" value="1"/>
</dbReference>
<evidence type="ECO:0000256" key="2">
    <source>
        <dbReference type="ARBA" id="ARBA00022729"/>
    </source>
</evidence>
<keyword evidence="9" id="KW-1185">Reference proteome</keyword>
<evidence type="ECO:0000256" key="3">
    <source>
        <dbReference type="ARBA" id="ARBA00023136"/>
    </source>
</evidence>
<evidence type="ECO:0000256" key="6">
    <source>
        <dbReference type="SAM" id="SignalP"/>
    </source>
</evidence>
<evidence type="ECO:0000256" key="4">
    <source>
        <dbReference type="ARBA" id="ARBA00023237"/>
    </source>
</evidence>
<comment type="caution">
    <text evidence="8">The sequence shown here is derived from an EMBL/GenBank/DDBJ whole genome shotgun (WGS) entry which is preliminary data.</text>
</comment>
<organism evidence="8 9">
    <name type="scientific">Methylobacterium terricola</name>
    <dbReference type="NCBI Taxonomy" id="2583531"/>
    <lineage>
        <taxon>Bacteria</taxon>
        <taxon>Pseudomonadati</taxon>
        <taxon>Pseudomonadota</taxon>
        <taxon>Alphaproteobacteria</taxon>
        <taxon>Hyphomicrobiales</taxon>
        <taxon>Methylobacteriaceae</taxon>
        <taxon>Methylobacterium</taxon>
    </lineage>
</organism>
<gene>
    <name evidence="8" type="ORF">FF100_11220</name>
</gene>
<dbReference type="AlphaFoldDB" id="A0A5C4LGX9"/>
<dbReference type="PANTHER" id="PTHR34001:SF3">
    <property type="entry name" value="BLL7405 PROTEIN"/>
    <property type="match status" value="1"/>
</dbReference>
<name>A0A5C4LGX9_9HYPH</name>
<reference evidence="8 9" key="1">
    <citation type="submission" date="2019-06" db="EMBL/GenBank/DDBJ databases">
        <title>Genome of Methylobacterium sp. 17Sr1-39.</title>
        <authorList>
            <person name="Seo T."/>
        </authorList>
    </citation>
    <scope>NUCLEOTIDE SEQUENCE [LARGE SCALE GENOMIC DNA]</scope>
    <source>
        <strain evidence="8 9">17Sr1-39</strain>
    </source>
</reference>
<evidence type="ECO:0000256" key="5">
    <source>
        <dbReference type="ARBA" id="ARBA00038306"/>
    </source>
</evidence>
<dbReference type="Proteomes" id="UP000305267">
    <property type="component" value="Unassembled WGS sequence"/>
</dbReference>
<evidence type="ECO:0000259" key="7">
    <source>
        <dbReference type="Pfam" id="PF13505"/>
    </source>
</evidence>
<keyword evidence="4" id="KW-0998">Cell outer membrane</keyword>
<dbReference type="GO" id="GO:0009279">
    <property type="term" value="C:cell outer membrane"/>
    <property type="evidence" value="ECO:0007669"/>
    <property type="project" value="UniProtKB-SubCell"/>
</dbReference>
<evidence type="ECO:0000313" key="8">
    <source>
        <dbReference type="EMBL" id="TNC13376.1"/>
    </source>
</evidence>
<keyword evidence="3" id="KW-0472">Membrane</keyword>
<dbReference type="PANTHER" id="PTHR34001">
    <property type="entry name" value="BLL7405 PROTEIN"/>
    <property type="match status" value="1"/>
</dbReference>
<dbReference type="Pfam" id="PF13505">
    <property type="entry name" value="OMP_b-brl"/>
    <property type="match status" value="1"/>
</dbReference>
<dbReference type="EMBL" id="VDDA01000004">
    <property type="protein sequence ID" value="TNC13376.1"/>
    <property type="molecule type" value="Genomic_DNA"/>
</dbReference>
<dbReference type="SUPFAM" id="SSF56925">
    <property type="entry name" value="OMPA-like"/>
    <property type="match status" value="1"/>
</dbReference>
<feature type="signal peptide" evidence="6">
    <location>
        <begin position="1"/>
        <end position="35"/>
    </location>
</feature>
<comment type="similarity">
    <text evidence="5">Belongs to the Omp25/RopB family.</text>
</comment>
<dbReference type="InterPro" id="IPR027385">
    <property type="entry name" value="Beta-barrel_OMP"/>
</dbReference>
<feature type="chain" id="PRO_5023083992" evidence="6">
    <location>
        <begin position="36"/>
        <end position="267"/>
    </location>
</feature>
<dbReference type="InterPro" id="IPR011250">
    <property type="entry name" value="OMP/PagP_B-barrel"/>
</dbReference>
<protein>
    <submittedName>
        <fullName evidence="8">Porin family protein</fullName>
    </submittedName>
</protein>
<evidence type="ECO:0000313" key="9">
    <source>
        <dbReference type="Proteomes" id="UP000305267"/>
    </source>
</evidence>
<sequence length="267" mass="27867">MRDRIRSKTISRVTDVKSSLLAAGSLIALAGGAHAADLPRRVAPPPVVMAAPPVFTWTGFYAGVNAGGAVGGDFRAATTAPRPAALPASRAEVSAAGFVAGGTVGYNYQFTPGNGFVVGVEADAGYSDIHNEFRASANATGNVNGALKTDTYFVTVRGRVGYAWGPLLAYATGGWAFTEIGARGSVTAPGLIAPTSFNASIPVDGYTVGGGLEYMITQNLSVKGEYLYSDFSRDVRFRALGTQFGVRTGLDTHQLKVGINYHFNLFN</sequence>
<evidence type="ECO:0000256" key="1">
    <source>
        <dbReference type="ARBA" id="ARBA00004442"/>
    </source>
</evidence>
<keyword evidence="2 6" id="KW-0732">Signal</keyword>
<feature type="domain" description="Outer membrane protein beta-barrel" evidence="7">
    <location>
        <begin position="56"/>
        <end position="263"/>
    </location>
</feature>
<comment type="subcellular location">
    <subcellularLocation>
        <location evidence="1">Cell outer membrane</location>
    </subcellularLocation>
</comment>
<accession>A0A5C4LGX9</accession>